<accession>A0A934NVM3</accession>
<dbReference type="SUPFAM" id="SSF160467">
    <property type="entry name" value="PH0987 N-terminal domain-like"/>
    <property type="match status" value="1"/>
</dbReference>
<evidence type="ECO:0000256" key="1">
    <source>
        <dbReference type="ARBA" id="ARBA00022741"/>
    </source>
</evidence>
<dbReference type="Pfam" id="PF02682">
    <property type="entry name" value="CT_C_D"/>
    <property type="match status" value="1"/>
</dbReference>
<evidence type="ECO:0000259" key="4">
    <source>
        <dbReference type="SMART" id="SM00796"/>
    </source>
</evidence>
<name>A0A934NVM3_9NOCA</name>
<dbReference type="AlphaFoldDB" id="A0A934NVM3"/>
<dbReference type="Gene3D" id="2.40.100.10">
    <property type="entry name" value="Cyclophilin-like"/>
    <property type="match status" value="1"/>
</dbReference>
<dbReference type="GO" id="GO:0005524">
    <property type="term" value="F:ATP binding"/>
    <property type="evidence" value="ECO:0007669"/>
    <property type="project" value="UniProtKB-KW"/>
</dbReference>
<dbReference type="SMART" id="SM00796">
    <property type="entry name" value="AHS1"/>
    <property type="match status" value="1"/>
</dbReference>
<dbReference type="InterPro" id="IPR029000">
    <property type="entry name" value="Cyclophilin-like_dom_sf"/>
</dbReference>
<dbReference type="SUPFAM" id="SSF50891">
    <property type="entry name" value="Cyclophilin-like"/>
    <property type="match status" value="1"/>
</dbReference>
<keyword evidence="1" id="KW-0547">Nucleotide-binding</keyword>
<dbReference type="EMBL" id="JAEMNV010000009">
    <property type="protein sequence ID" value="MBJ8341975.1"/>
    <property type="molecule type" value="Genomic_DNA"/>
</dbReference>
<comment type="caution">
    <text evidence="5">The sequence shown here is derived from an EMBL/GenBank/DDBJ whole genome shotgun (WGS) entry which is preliminary data.</text>
</comment>
<dbReference type="PANTHER" id="PTHR34698">
    <property type="entry name" value="5-OXOPROLINASE SUBUNIT B"/>
    <property type="match status" value="1"/>
</dbReference>
<dbReference type="PANTHER" id="PTHR34698:SF2">
    <property type="entry name" value="5-OXOPROLINASE SUBUNIT B"/>
    <property type="match status" value="1"/>
</dbReference>
<feature type="domain" description="Carboxyltransferase" evidence="4">
    <location>
        <begin position="2"/>
        <end position="193"/>
    </location>
</feature>
<dbReference type="Proteomes" id="UP000655868">
    <property type="component" value="Unassembled WGS sequence"/>
</dbReference>
<organism evidence="5 6">
    <name type="scientific">Antrihabitans stalagmiti</name>
    <dbReference type="NCBI Taxonomy" id="2799499"/>
    <lineage>
        <taxon>Bacteria</taxon>
        <taxon>Bacillati</taxon>
        <taxon>Actinomycetota</taxon>
        <taxon>Actinomycetes</taxon>
        <taxon>Mycobacteriales</taxon>
        <taxon>Nocardiaceae</taxon>
        <taxon>Antrihabitans</taxon>
    </lineage>
</organism>
<keyword evidence="6" id="KW-1185">Reference proteome</keyword>
<dbReference type="InterPro" id="IPR010016">
    <property type="entry name" value="PxpB"/>
</dbReference>
<evidence type="ECO:0000313" key="6">
    <source>
        <dbReference type="Proteomes" id="UP000655868"/>
    </source>
</evidence>
<dbReference type="Gene3D" id="3.30.1360.40">
    <property type="match status" value="1"/>
</dbReference>
<gene>
    <name evidence="5" type="ORF">JGU71_24105</name>
</gene>
<protein>
    <submittedName>
        <fullName evidence="5">Allophanate hydrolase subunit 1</fullName>
    </submittedName>
</protein>
<proteinExistence type="predicted"/>
<sequence length="205" mass="21823">MPCGEAALLLELSDLADVGAMHAKVLAADPHGVVDLVPAERTLLVTIDTRQRTLTSLREQLLTLHSTRPAQAASPSAGTTPRKIPVRYDGEDLQAVADLLNLSVPELITRHQSHTWSVAFTGFAPGFAYLTAPGWTVAVPRLPESRPAVASGSVALAGSYCGIYPRTSPGGWRIIGHTDVPLWDEDLQPPALLPPGSAVEFVEHT</sequence>
<reference evidence="5" key="1">
    <citation type="submission" date="2020-12" db="EMBL/GenBank/DDBJ databases">
        <title>Antrihabitans popcorni sp. nov. and Antrihabitans auranticaus sp. nov., isolated from a larva cave.</title>
        <authorList>
            <person name="Lee S.D."/>
            <person name="Kim I.S."/>
        </authorList>
    </citation>
    <scope>NUCLEOTIDE SEQUENCE</scope>
    <source>
        <strain evidence="5">YC3-6</strain>
    </source>
</reference>
<evidence type="ECO:0000256" key="2">
    <source>
        <dbReference type="ARBA" id="ARBA00022801"/>
    </source>
</evidence>
<evidence type="ECO:0000256" key="3">
    <source>
        <dbReference type="ARBA" id="ARBA00022840"/>
    </source>
</evidence>
<keyword evidence="3" id="KW-0067">ATP-binding</keyword>
<dbReference type="GO" id="GO:0016787">
    <property type="term" value="F:hydrolase activity"/>
    <property type="evidence" value="ECO:0007669"/>
    <property type="project" value="UniProtKB-KW"/>
</dbReference>
<dbReference type="InterPro" id="IPR003833">
    <property type="entry name" value="CT_C_D"/>
</dbReference>
<keyword evidence="2 5" id="KW-0378">Hydrolase</keyword>
<evidence type="ECO:0000313" key="5">
    <source>
        <dbReference type="EMBL" id="MBJ8341975.1"/>
    </source>
</evidence>